<reference evidence="1 2" key="1">
    <citation type="submission" date="2017-08" db="EMBL/GenBank/DDBJ databases">
        <authorList>
            <person name="de Groot N.N."/>
        </authorList>
    </citation>
    <scope>NUCLEOTIDE SEQUENCE [LARGE SCALE GENOMIC DNA]</scope>
    <source>
        <strain evidence="1 2">HM2</strain>
    </source>
</reference>
<dbReference type="InterPro" id="IPR006357">
    <property type="entry name" value="HAD-SF_hydro_IIA"/>
</dbReference>
<dbReference type="InterPro" id="IPR023214">
    <property type="entry name" value="HAD_sf"/>
</dbReference>
<proteinExistence type="predicted"/>
<dbReference type="InterPro" id="IPR036412">
    <property type="entry name" value="HAD-like_sf"/>
</dbReference>
<dbReference type="GO" id="GO:0005737">
    <property type="term" value="C:cytoplasm"/>
    <property type="evidence" value="ECO:0007669"/>
    <property type="project" value="TreeGrafter"/>
</dbReference>
<dbReference type="PANTHER" id="PTHR19288">
    <property type="entry name" value="4-NITROPHENYLPHOSPHATASE-RELATED"/>
    <property type="match status" value="1"/>
</dbReference>
<dbReference type="EMBL" id="UHJL01000001">
    <property type="protein sequence ID" value="SUQ18796.1"/>
    <property type="molecule type" value="Genomic_DNA"/>
</dbReference>
<dbReference type="Gene3D" id="3.40.50.1000">
    <property type="entry name" value="HAD superfamily/HAD-like"/>
    <property type="match status" value="2"/>
</dbReference>
<evidence type="ECO:0000313" key="1">
    <source>
        <dbReference type="EMBL" id="SUQ18796.1"/>
    </source>
</evidence>
<gene>
    <name evidence="1" type="ORF">SAMN05661053_0015</name>
</gene>
<evidence type="ECO:0000313" key="2">
    <source>
        <dbReference type="Proteomes" id="UP000255423"/>
    </source>
</evidence>
<organism evidence="1 2">
    <name type="scientific">Fibrobacter succinogenes</name>
    <name type="common">Bacteroides succinogenes</name>
    <dbReference type="NCBI Taxonomy" id="833"/>
    <lineage>
        <taxon>Bacteria</taxon>
        <taxon>Pseudomonadati</taxon>
        <taxon>Fibrobacterota</taxon>
        <taxon>Fibrobacteria</taxon>
        <taxon>Fibrobacterales</taxon>
        <taxon>Fibrobacteraceae</taxon>
        <taxon>Fibrobacter</taxon>
    </lineage>
</organism>
<dbReference type="SUPFAM" id="SSF56784">
    <property type="entry name" value="HAD-like"/>
    <property type="match status" value="1"/>
</dbReference>
<accession>A0A380RTF9</accession>
<name>A0A380RTF9_FIBSU</name>
<sequence length="362" mass="39363">MDKFETEIYLRYKQIIESQKACSFTCHSGLVPGSPFLCKTELSSWRALPDRIQSGSCAVPRHVHMADLLDRYDVFCFDGYGTLYNRDRFVYPGAMDWFQLLRRAGKILRLVTNAASDVDGVLARAAEKRGFDFSTEETISSGSLLPKLVEQLRSGVATNAAAGIVNETAGGTSSKPLELREAYYIGRESGRNVLKACGITAVAMDAEPAEPIVAISSAKDTPETYARAVKILQKPGAILLVLNSDAWAPKAPDENGETEREPVSGALSERLRRDSMCDANGGVGCETYYLGKPFPQIWERVKASLPVGSRVLMIGDTLGTDVYGAKIAGFDSALVVGRNVSAAELEADEKALGIRPDYYLEP</sequence>
<dbReference type="AlphaFoldDB" id="A0A380RTF9"/>
<dbReference type="Proteomes" id="UP000255423">
    <property type="component" value="Unassembled WGS sequence"/>
</dbReference>
<dbReference type="PANTHER" id="PTHR19288:SF90">
    <property type="entry name" value="OS08G0542600 PROTEIN"/>
    <property type="match status" value="1"/>
</dbReference>
<dbReference type="Pfam" id="PF13242">
    <property type="entry name" value="Hydrolase_like"/>
    <property type="match status" value="1"/>
</dbReference>
<dbReference type="Pfam" id="PF13344">
    <property type="entry name" value="Hydrolase_6"/>
    <property type="match status" value="1"/>
</dbReference>
<protein>
    <submittedName>
        <fullName evidence="1">Haloacid Dehalogenase Superfamily Class (Subfamily) IIA</fullName>
    </submittedName>
</protein>
<dbReference type="GO" id="GO:0016791">
    <property type="term" value="F:phosphatase activity"/>
    <property type="evidence" value="ECO:0007669"/>
    <property type="project" value="TreeGrafter"/>
</dbReference>